<dbReference type="Proteomes" id="UP001162992">
    <property type="component" value="Chromosome 20"/>
</dbReference>
<protein>
    <submittedName>
        <fullName evidence="1">Uncharacterized protein</fullName>
    </submittedName>
</protein>
<name>A0ACC2AP49_DIPCM</name>
<keyword evidence="2" id="KW-1185">Reference proteome</keyword>
<reference evidence="2" key="1">
    <citation type="journal article" date="2024" name="Proc. Natl. Acad. Sci. U.S.A.">
        <title>Extraordinary preservation of gene collinearity over three hundred million years revealed in homosporous lycophytes.</title>
        <authorList>
            <person name="Li C."/>
            <person name="Wickell D."/>
            <person name="Kuo L.Y."/>
            <person name="Chen X."/>
            <person name="Nie B."/>
            <person name="Liao X."/>
            <person name="Peng D."/>
            <person name="Ji J."/>
            <person name="Jenkins J."/>
            <person name="Williams M."/>
            <person name="Shu S."/>
            <person name="Plott C."/>
            <person name="Barry K."/>
            <person name="Rajasekar S."/>
            <person name="Grimwood J."/>
            <person name="Han X."/>
            <person name="Sun S."/>
            <person name="Hou Z."/>
            <person name="He W."/>
            <person name="Dai G."/>
            <person name="Sun C."/>
            <person name="Schmutz J."/>
            <person name="Leebens-Mack J.H."/>
            <person name="Li F.W."/>
            <person name="Wang L."/>
        </authorList>
    </citation>
    <scope>NUCLEOTIDE SEQUENCE [LARGE SCALE GENOMIC DNA]</scope>
    <source>
        <strain evidence="2">cv. PW_Plant_1</strain>
    </source>
</reference>
<evidence type="ECO:0000313" key="1">
    <source>
        <dbReference type="EMBL" id="KAJ7518724.1"/>
    </source>
</evidence>
<gene>
    <name evidence="1" type="ORF">O6H91_20G005100</name>
</gene>
<evidence type="ECO:0000313" key="2">
    <source>
        <dbReference type="Proteomes" id="UP001162992"/>
    </source>
</evidence>
<proteinExistence type="predicted"/>
<accession>A0ACC2AP49</accession>
<dbReference type="EMBL" id="CM055111">
    <property type="protein sequence ID" value="KAJ7518724.1"/>
    <property type="molecule type" value="Genomic_DNA"/>
</dbReference>
<comment type="caution">
    <text evidence="1">The sequence shown here is derived from an EMBL/GenBank/DDBJ whole genome shotgun (WGS) entry which is preliminary data.</text>
</comment>
<sequence>MFKKNFLPENETNRNWEDWETCCMGNHPLTQHIASYRDVTMKLSDLDDYNQVRGFIRGLQAEYQKYIRPLKPKTLETAITLAQTYDDIVRPKGKRVVEDTRPESSKHGEKRKIPTSNFSHKKRYRLSRSDIERAKREHLCFICLGKGHNKSQCPKVQHKGNTDETPGKNQNGPFRKPEKKQVHTVQVLPLGQSPKVKSVHVSHINEAHTCSITANIWQPTVGPHTIF</sequence>
<organism evidence="1 2">
    <name type="scientific">Diphasiastrum complanatum</name>
    <name type="common">Issler's clubmoss</name>
    <name type="synonym">Lycopodium complanatum</name>
    <dbReference type="NCBI Taxonomy" id="34168"/>
    <lineage>
        <taxon>Eukaryota</taxon>
        <taxon>Viridiplantae</taxon>
        <taxon>Streptophyta</taxon>
        <taxon>Embryophyta</taxon>
        <taxon>Tracheophyta</taxon>
        <taxon>Lycopodiopsida</taxon>
        <taxon>Lycopodiales</taxon>
        <taxon>Lycopodiaceae</taxon>
        <taxon>Lycopodioideae</taxon>
        <taxon>Diphasiastrum</taxon>
    </lineage>
</organism>